<proteinExistence type="predicted"/>
<dbReference type="AlphaFoldDB" id="A0ABD0Z7X8"/>
<gene>
    <name evidence="1" type="ORF">AAG570_010175</name>
</gene>
<dbReference type="EMBL" id="JBFDAA010000005">
    <property type="protein sequence ID" value="KAL1132218.1"/>
    <property type="molecule type" value="Genomic_DNA"/>
</dbReference>
<organism evidence="1 2">
    <name type="scientific">Ranatra chinensis</name>
    <dbReference type="NCBI Taxonomy" id="642074"/>
    <lineage>
        <taxon>Eukaryota</taxon>
        <taxon>Metazoa</taxon>
        <taxon>Ecdysozoa</taxon>
        <taxon>Arthropoda</taxon>
        <taxon>Hexapoda</taxon>
        <taxon>Insecta</taxon>
        <taxon>Pterygota</taxon>
        <taxon>Neoptera</taxon>
        <taxon>Paraneoptera</taxon>
        <taxon>Hemiptera</taxon>
        <taxon>Heteroptera</taxon>
        <taxon>Panheteroptera</taxon>
        <taxon>Nepomorpha</taxon>
        <taxon>Nepidae</taxon>
        <taxon>Ranatrinae</taxon>
        <taxon>Ranatra</taxon>
    </lineage>
</organism>
<dbReference type="Proteomes" id="UP001558652">
    <property type="component" value="Unassembled WGS sequence"/>
</dbReference>
<comment type="caution">
    <text evidence="1">The sequence shown here is derived from an EMBL/GenBank/DDBJ whole genome shotgun (WGS) entry which is preliminary data.</text>
</comment>
<name>A0ABD0Z7X8_9HEMI</name>
<accession>A0ABD0Z7X8</accession>
<sequence length="269" mass="31604">MPPLQVSDQTKTQGIDLNKLQQAILAGYNKHLAQSCRYFLQQQQQQTYVPPQHSPYVPQHQYRPAYYQPPAFNNLFYPQQTTYQQPPYVPNPYYQQQPPFQQYPFQAPMDLDVRGQLETLATKMSGRIRNVTCIMQELGYLDHNLEPDYARMIERIGRLPVNDELKRDMTDGVNFCKQFSQCLPDDGRDKVVSEMVRPMFFFRCYKHKKLEACIMKDVRDRYTPTDEFNEDNISGNENRVGKEFPEDNMNTALYEFIYGDDSADVSNIM</sequence>
<protein>
    <submittedName>
        <fullName evidence="1">Uncharacterized protein</fullName>
    </submittedName>
</protein>
<evidence type="ECO:0000313" key="1">
    <source>
        <dbReference type="EMBL" id="KAL1132218.1"/>
    </source>
</evidence>
<evidence type="ECO:0000313" key="2">
    <source>
        <dbReference type="Proteomes" id="UP001558652"/>
    </source>
</evidence>
<keyword evidence="2" id="KW-1185">Reference proteome</keyword>
<reference evidence="1 2" key="1">
    <citation type="submission" date="2024-07" db="EMBL/GenBank/DDBJ databases">
        <title>Chromosome-level genome assembly of the water stick insect Ranatra chinensis (Heteroptera: Nepidae).</title>
        <authorList>
            <person name="Liu X."/>
        </authorList>
    </citation>
    <scope>NUCLEOTIDE SEQUENCE [LARGE SCALE GENOMIC DNA]</scope>
    <source>
        <strain evidence="1">Cailab_2021Rc</strain>
        <tissue evidence="1">Muscle</tissue>
    </source>
</reference>